<feature type="transmembrane region" description="Helical" evidence="1">
    <location>
        <begin position="301"/>
        <end position="324"/>
    </location>
</feature>
<dbReference type="AlphaFoldDB" id="A0A015K0R0"/>
<gene>
    <name evidence="2" type="ORF">RirG_175270</name>
</gene>
<dbReference type="HOGENOM" id="CLU_062482_1_0_1"/>
<organism evidence="2 3">
    <name type="scientific">Rhizophagus irregularis (strain DAOM 197198w)</name>
    <name type="common">Glomus intraradices</name>
    <dbReference type="NCBI Taxonomy" id="1432141"/>
    <lineage>
        <taxon>Eukaryota</taxon>
        <taxon>Fungi</taxon>
        <taxon>Fungi incertae sedis</taxon>
        <taxon>Mucoromycota</taxon>
        <taxon>Glomeromycotina</taxon>
        <taxon>Glomeromycetes</taxon>
        <taxon>Glomerales</taxon>
        <taxon>Glomeraceae</taxon>
        <taxon>Rhizophagus</taxon>
    </lineage>
</organism>
<dbReference type="GO" id="GO:0005794">
    <property type="term" value="C:Golgi apparatus"/>
    <property type="evidence" value="ECO:0007669"/>
    <property type="project" value="TreeGrafter"/>
</dbReference>
<dbReference type="STRING" id="1432141.A0A015K0R0"/>
<keyword evidence="1" id="KW-0472">Membrane</keyword>
<name>A0A015K0R0_RHIIW</name>
<keyword evidence="1" id="KW-1133">Transmembrane helix</keyword>
<evidence type="ECO:0000313" key="2">
    <source>
        <dbReference type="EMBL" id="EXX60974.1"/>
    </source>
</evidence>
<proteinExistence type="predicted"/>
<dbReference type="PANTHER" id="PTHR34391:SF1">
    <property type="entry name" value="UPF0658 GOLGI APPARATUS MEMBRANE PROTEIN C1952.10C-RELATED"/>
    <property type="match status" value="1"/>
</dbReference>
<feature type="transmembrane region" description="Helical" evidence="1">
    <location>
        <begin position="81"/>
        <end position="99"/>
    </location>
</feature>
<keyword evidence="1" id="KW-0812">Transmembrane</keyword>
<accession>A0A015K0R0</accession>
<feature type="transmembrane region" description="Helical" evidence="1">
    <location>
        <begin position="21"/>
        <end position="40"/>
    </location>
</feature>
<keyword evidence="3" id="KW-1185">Reference proteome</keyword>
<dbReference type="OrthoDB" id="2448307at2759"/>
<sequence>MPKILSNEWFMDKWAKLNDSIWTKLYIIVSVIQTIIVIALEIRVFNRNDSIRENVEEFGNSSTCNIQYSTNRMLRIEQENVIFIIFQLYQLWFCFDAILSQNTIQLIAVTIMNGICAGYSIVQIEEIRIWYMDLNKSCSNVFEKASNPAGYDIPLVITLIIFATVMGFLAFQLYQQFGWIIYRRIGGSIEIQTIYRRQLILVILLKIDLFFLLLFSIESWMTFTLEDQTERLESLYYIPKTIYYYHRVVTFSIIFLEFVVYRSLRRERRYGMLIFIFLWIAVVVDLILILCFSIRTARDSWYFLICFVIFSIMVSIITWVYSIIVTKDFNRGLKEIWYKKNSEFPMDDRHNVILRQLSLD</sequence>
<feature type="transmembrane region" description="Helical" evidence="1">
    <location>
        <begin position="273"/>
        <end position="295"/>
    </location>
</feature>
<dbReference type="Proteomes" id="UP000022910">
    <property type="component" value="Unassembled WGS sequence"/>
</dbReference>
<feature type="transmembrane region" description="Helical" evidence="1">
    <location>
        <begin position="199"/>
        <end position="223"/>
    </location>
</feature>
<dbReference type="PANTHER" id="PTHR34391">
    <property type="entry name" value="UPF0658 GOLGI APPARATUS MEMBRANE PROTEIN C1952.10C-RELATED"/>
    <property type="match status" value="1"/>
</dbReference>
<protein>
    <submittedName>
        <fullName evidence="2">Uncharacterized protein</fullName>
    </submittedName>
</protein>
<feature type="transmembrane region" description="Helical" evidence="1">
    <location>
        <begin position="153"/>
        <end position="174"/>
    </location>
</feature>
<comment type="caution">
    <text evidence="2">The sequence shown here is derived from an EMBL/GenBank/DDBJ whole genome shotgun (WGS) entry which is preliminary data.</text>
</comment>
<feature type="transmembrane region" description="Helical" evidence="1">
    <location>
        <begin position="243"/>
        <end position="261"/>
    </location>
</feature>
<evidence type="ECO:0000313" key="3">
    <source>
        <dbReference type="Proteomes" id="UP000022910"/>
    </source>
</evidence>
<dbReference type="OMA" id="YILVEWQ"/>
<evidence type="ECO:0000256" key="1">
    <source>
        <dbReference type="SAM" id="Phobius"/>
    </source>
</evidence>
<dbReference type="InterPro" id="IPR040410">
    <property type="entry name" value="UPF0658_Golgi"/>
</dbReference>
<reference evidence="2 3" key="1">
    <citation type="submission" date="2014-02" db="EMBL/GenBank/DDBJ databases">
        <title>Single nucleus genome sequencing reveals high similarity among nuclei of an endomycorrhizal fungus.</title>
        <authorList>
            <person name="Lin K."/>
            <person name="Geurts R."/>
            <person name="Zhang Z."/>
            <person name="Limpens E."/>
            <person name="Saunders D.G."/>
            <person name="Mu D."/>
            <person name="Pang E."/>
            <person name="Cao H."/>
            <person name="Cha H."/>
            <person name="Lin T."/>
            <person name="Zhou Q."/>
            <person name="Shang Y."/>
            <person name="Li Y."/>
            <person name="Ivanov S."/>
            <person name="Sharma T."/>
            <person name="Velzen R.V."/>
            <person name="Ruijter N.D."/>
            <person name="Aanen D.K."/>
            <person name="Win J."/>
            <person name="Kamoun S."/>
            <person name="Bisseling T."/>
            <person name="Huang S."/>
        </authorList>
    </citation>
    <scope>NUCLEOTIDE SEQUENCE [LARGE SCALE GENOMIC DNA]</scope>
    <source>
        <strain evidence="3">DAOM197198w</strain>
    </source>
</reference>
<dbReference type="EMBL" id="JEMT01025821">
    <property type="protein sequence ID" value="EXX60974.1"/>
    <property type="molecule type" value="Genomic_DNA"/>
</dbReference>